<keyword evidence="2" id="KW-1133">Transmembrane helix</keyword>
<dbReference type="OMA" id="REMPFVM"/>
<feature type="domain" description="Ig-like" evidence="4">
    <location>
        <begin position="138"/>
        <end position="226"/>
    </location>
</feature>
<dbReference type="GO" id="GO:0005912">
    <property type="term" value="C:adherens junction"/>
    <property type="evidence" value="ECO:0007669"/>
    <property type="project" value="TreeGrafter"/>
</dbReference>
<dbReference type="SMART" id="SM00408">
    <property type="entry name" value="IGc2"/>
    <property type="match status" value="1"/>
</dbReference>
<feature type="domain" description="Ig-like" evidence="4">
    <location>
        <begin position="14"/>
        <end position="134"/>
    </location>
</feature>
<dbReference type="OrthoDB" id="10012075at2759"/>
<dbReference type="SUPFAM" id="SSF48726">
    <property type="entry name" value="Immunoglobulin"/>
    <property type="match status" value="2"/>
</dbReference>
<dbReference type="InterPro" id="IPR013783">
    <property type="entry name" value="Ig-like_fold"/>
</dbReference>
<dbReference type="GO" id="GO:0007156">
    <property type="term" value="P:homophilic cell adhesion via plasma membrane adhesion molecules"/>
    <property type="evidence" value="ECO:0007669"/>
    <property type="project" value="TreeGrafter"/>
</dbReference>
<dbReference type="SMART" id="SM00409">
    <property type="entry name" value="IG"/>
    <property type="match status" value="2"/>
</dbReference>
<dbReference type="InterPro" id="IPR042757">
    <property type="entry name" value="ESAM"/>
</dbReference>
<dbReference type="CTD" id="799432"/>
<dbReference type="RefSeq" id="XP_017539703.1">
    <property type="nucleotide sequence ID" value="XM_017684214.2"/>
</dbReference>
<dbReference type="InterPro" id="IPR003599">
    <property type="entry name" value="Ig_sub"/>
</dbReference>
<keyword evidence="2" id="KW-0472">Membrane</keyword>
<dbReference type="Ensembl" id="ENSPNAT00000016752.2">
    <property type="protein sequence ID" value="ENSPNAP00000010166.1"/>
    <property type="gene ID" value="ENSPNAG00000015667.2"/>
</dbReference>
<dbReference type="InterPro" id="IPR036179">
    <property type="entry name" value="Ig-like_dom_sf"/>
</dbReference>
<feature type="compositionally biased region" description="Polar residues" evidence="1">
    <location>
        <begin position="286"/>
        <end position="305"/>
    </location>
</feature>
<keyword evidence="3" id="KW-0732">Signal</keyword>
<dbReference type="CDD" id="cd00096">
    <property type="entry name" value="Ig"/>
    <property type="match status" value="1"/>
</dbReference>
<organism evidence="5 6">
    <name type="scientific">Pygocentrus nattereri</name>
    <name type="common">Red-bellied piranha</name>
    <dbReference type="NCBI Taxonomy" id="42514"/>
    <lineage>
        <taxon>Eukaryota</taxon>
        <taxon>Metazoa</taxon>
        <taxon>Chordata</taxon>
        <taxon>Craniata</taxon>
        <taxon>Vertebrata</taxon>
        <taxon>Euteleostomi</taxon>
        <taxon>Actinopterygii</taxon>
        <taxon>Neopterygii</taxon>
        <taxon>Teleostei</taxon>
        <taxon>Ostariophysi</taxon>
        <taxon>Characiformes</taxon>
        <taxon>Characoidei</taxon>
        <taxon>Pygocentrus</taxon>
    </lineage>
</organism>
<dbReference type="Pfam" id="PF13927">
    <property type="entry name" value="Ig_3"/>
    <property type="match status" value="1"/>
</dbReference>
<reference evidence="5 6" key="1">
    <citation type="submission" date="2020-10" db="EMBL/GenBank/DDBJ databases">
        <title>Pygocentrus nattereri (red-bellied piranha) genome, fPygNat1, primary haplotype.</title>
        <authorList>
            <person name="Myers G."/>
            <person name="Meyer A."/>
            <person name="Karagic N."/>
            <person name="Pippel M."/>
            <person name="Winkler S."/>
            <person name="Tracey A."/>
            <person name="Wood J."/>
            <person name="Formenti G."/>
            <person name="Howe K."/>
            <person name="Fedrigo O."/>
            <person name="Jarvis E.D."/>
        </authorList>
    </citation>
    <scope>NUCLEOTIDE SEQUENCE [LARGE SCALE GENOMIC DNA]</scope>
</reference>
<dbReference type="GO" id="GO:0005886">
    <property type="term" value="C:plasma membrane"/>
    <property type="evidence" value="ECO:0007669"/>
    <property type="project" value="TreeGrafter"/>
</dbReference>
<dbReference type="InterPro" id="IPR007110">
    <property type="entry name" value="Ig-like_dom"/>
</dbReference>
<reference evidence="5" key="2">
    <citation type="submission" date="2025-08" db="UniProtKB">
        <authorList>
            <consortium name="Ensembl"/>
        </authorList>
    </citation>
    <scope>IDENTIFICATION</scope>
</reference>
<evidence type="ECO:0000313" key="5">
    <source>
        <dbReference type="Ensembl" id="ENSPNAP00000010166.1"/>
    </source>
</evidence>
<keyword evidence="2" id="KW-0812">Transmembrane</keyword>
<evidence type="ECO:0000313" key="6">
    <source>
        <dbReference type="Proteomes" id="UP001501920"/>
    </source>
</evidence>
<feature type="signal peptide" evidence="3">
    <location>
        <begin position="1"/>
        <end position="27"/>
    </location>
</feature>
<dbReference type="STRING" id="42514.ENSPNAP00000010166"/>
<evidence type="ECO:0000259" key="4">
    <source>
        <dbReference type="PROSITE" id="PS50835"/>
    </source>
</evidence>
<dbReference type="Proteomes" id="UP001501920">
    <property type="component" value="Chromosome 18"/>
</dbReference>
<dbReference type="GeneTree" id="ENSGT00940000157231"/>
<feature type="region of interest" description="Disordered" evidence="1">
    <location>
        <begin position="277"/>
        <end position="330"/>
    </location>
</feature>
<evidence type="ECO:0000256" key="2">
    <source>
        <dbReference type="SAM" id="Phobius"/>
    </source>
</evidence>
<accession>A0A3B4CH59</accession>
<sequence length="426" mass="45992">MELRVGEKLGTLLPAFTFLWLFSGVLAQLQMPQSNVEVIQGQMAVLQAYYVGGNIKQATVIWNMLDKPIMIISYMNGIINQDEQFRDRVGFVNQMPNNNLSIYMNNTVESDSGKYMCQVVMPGYSGPPKELTLDVKVPPALPVCVLQGKPVLKANVTLSCHSSTGKPAPKYKWSKTSPSSEVFFSPMLNETAGTLKLNNLSSNMTGKYECTSSNSAGEGKCYINLEVITSTDAGVIAGATVGAVVGFVLIVLFIIFLWTRRKDTEEDLANDIKEDAQAPKRVSWAKSGTGSDIISKNGTLSSVHSSPHPRDTHNHYQHNYPHPHPTSDTASIITATGSMAGYRPRPIANLATPERTLPGYNTDPTLPRQPPAPPSSNGGSLPRTEATQPQMPHPQALPTGVSIANVSRMGGVPIMVPAQNQAGSLV</sequence>
<feature type="chain" id="PRO_5017459392" description="Ig-like domain-containing protein" evidence="3">
    <location>
        <begin position="28"/>
        <end position="426"/>
    </location>
</feature>
<dbReference type="PROSITE" id="PS50835">
    <property type="entry name" value="IG_LIKE"/>
    <property type="match status" value="2"/>
</dbReference>
<dbReference type="GeneID" id="108412262"/>
<reference evidence="5" key="3">
    <citation type="submission" date="2025-09" db="UniProtKB">
        <authorList>
            <consortium name="Ensembl"/>
        </authorList>
    </citation>
    <scope>IDENTIFICATION</scope>
</reference>
<dbReference type="PANTHER" id="PTHR44549">
    <property type="entry name" value="ENDOTHELIAL CELL-SELECTIVE ADHESION MOLECULE"/>
    <property type="match status" value="1"/>
</dbReference>
<evidence type="ECO:0000256" key="3">
    <source>
        <dbReference type="SAM" id="SignalP"/>
    </source>
</evidence>
<keyword evidence="6" id="KW-1185">Reference proteome</keyword>
<evidence type="ECO:0000256" key="1">
    <source>
        <dbReference type="SAM" id="MobiDB-lite"/>
    </source>
</evidence>
<dbReference type="Pfam" id="PF07686">
    <property type="entry name" value="V-set"/>
    <property type="match status" value="1"/>
</dbReference>
<name>A0A3B4CH59_PYGNA</name>
<dbReference type="InterPro" id="IPR013106">
    <property type="entry name" value="Ig_V-set"/>
</dbReference>
<proteinExistence type="predicted"/>
<feature type="region of interest" description="Disordered" evidence="1">
    <location>
        <begin position="344"/>
        <end position="398"/>
    </location>
</feature>
<protein>
    <recommendedName>
        <fullName evidence="4">Ig-like domain-containing protein</fullName>
    </recommendedName>
</protein>
<dbReference type="InterPro" id="IPR003598">
    <property type="entry name" value="Ig_sub2"/>
</dbReference>
<feature type="compositionally biased region" description="Polar residues" evidence="1">
    <location>
        <begin position="375"/>
        <end position="390"/>
    </location>
</feature>
<dbReference type="RefSeq" id="XP_017539702.1">
    <property type="nucleotide sequence ID" value="XM_017684213.2"/>
</dbReference>
<dbReference type="PANTHER" id="PTHR44549:SF1">
    <property type="entry name" value="ENDOTHELIAL CELL-SELECTIVE ADHESION MOLECULE"/>
    <property type="match status" value="1"/>
</dbReference>
<feature type="transmembrane region" description="Helical" evidence="2">
    <location>
        <begin position="235"/>
        <end position="258"/>
    </location>
</feature>
<dbReference type="GO" id="GO:0098632">
    <property type="term" value="F:cell-cell adhesion mediator activity"/>
    <property type="evidence" value="ECO:0007669"/>
    <property type="project" value="TreeGrafter"/>
</dbReference>
<dbReference type="Gene3D" id="2.60.40.10">
    <property type="entry name" value="Immunoglobulins"/>
    <property type="match status" value="2"/>
</dbReference>
<dbReference type="AlphaFoldDB" id="A0A3B4CH59"/>